<gene>
    <name evidence="1" type="ORF">DCCM_4865</name>
</gene>
<comment type="caution">
    <text evidence="1">The sequence shown here is derived from an EMBL/GenBank/DDBJ whole genome shotgun (WGS) entry which is preliminary data.</text>
</comment>
<dbReference type="AlphaFoldDB" id="A0A2L2XP31"/>
<dbReference type="EMBL" id="BFAV01000181">
    <property type="protein sequence ID" value="GBF35731.1"/>
    <property type="molecule type" value="Genomic_DNA"/>
</dbReference>
<organism evidence="1 2">
    <name type="scientific">Desulfocucumis palustris</name>
    <dbReference type="NCBI Taxonomy" id="1898651"/>
    <lineage>
        <taxon>Bacteria</taxon>
        <taxon>Bacillati</taxon>
        <taxon>Bacillota</taxon>
        <taxon>Clostridia</taxon>
        <taxon>Eubacteriales</taxon>
        <taxon>Desulfocucumaceae</taxon>
        <taxon>Desulfocucumis</taxon>
    </lineage>
</organism>
<evidence type="ECO:0000313" key="2">
    <source>
        <dbReference type="Proteomes" id="UP000239549"/>
    </source>
</evidence>
<protein>
    <recommendedName>
        <fullName evidence="3">DUF1573 domain-containing protein</fullName>
    </recommendedName>
</protein>
<reference evidence="2" key="1">
    <citation type="submission" date="2018-02" db="EMBL/GenBank/DDBJ databases">
        <title>Genome sequence of Desulfocucumis palustris strain NAW-5.</title>
        <authorList>
            <person name="Watanabe M."/>
            <person name="Kojima H."/>
            <person name="Fukui M."/>
        </authorList>
    </citation>
    <scope>NUCLEOTIDE SEQUENCE [LARGE SCALE GENOMIC DNA]</scope>
    <source>
        <strain evidence="2">NAW-5</strain>
    </source>
</reference>
<sequence>MIKDAHYDQFQNTVSELLICNKSILDIMAKFQESNARLNRAIVKSVTGCGCTQIDASKKEIPENASFADLKNILDSHLKGELCENCKDMVEKSIGNSLFYLAAICNLLDLNLCDIIRKEQKQLKILGLYNLA</sequence>
<evidence type="ECO:0008006" key="3">
    <source>
        <dbReference type="Google" id="ProtNLM"/>
    </source>
</evidence>
<dbReference type="Proteomes" id="UP000239549">
    <property type="component" value="Unassembled WGS sequence"/>
</dbReference>
<name>A0A2L2XP31_9FIRM</name>
<keyword evidence="2" id="KW-1185">Reference proteome</keyword>
<proteinExistence type="predicted"/>
<accession>A0A2L2XP31</accession>
<evidence type="ECO:0000313" key="1">
    <source>
        <dbReference type="EMBL" id="GBF35731.1"/>
    </source>
</evidence>